<proteinExistence type="predicted"/>
<dbReference type="Proteomes" id="UP000006889">
    <property type="component" value="Chromosome"/>
</dbReference>
<dbReference type="eggNOG" id="COG2274">
    <property type="taxonomic scope" value="Bacteria"/>
</dbReference>
<reference evidence="2 3" key="2">
    <citation type="journal article" date="2011" name="J. Bacteriol.">
        <title>Complete genome sequences for the anaerobic, extremely thermophilic plant biomass-degrading bacteria Caldicellulosiruptor hydrothermalis, Caldicellulosiruptor kristjanssonii, Caldicellulosiruptor kronotskyensis, Caldicellulosiruptor owensenis, and Caldicellulosiruptor lactoaceticus.</title>
        <authorList>
            <person name="Blumer-Schuette S.E."/>
            <person name="Ozdemir I."/>
            <person name="Mistry D."/>
            <person name="Lucas S."/>
            <person name="Lapidus A."/>
            <person name="Cheng J.F."/>
            <person name="Goodwin L.A."/>
            <person name="Pitluck S."/>
            <person name="Land M.L."/>
            <person name="Hauser L.J."/>
            <person name="Woyke T."/>
            <person name="Mikhailova N."/>
            <person name="Pati A."/>
            <person name="Kyrpides N.C."/>
            <person name="Ivanova N."/>
            <person name="Detter J.C."/>
            <person name="Walston-Davenport K."/>
            <person name="Han S."/>
            <person name="Adams M.W."/>
            <person name="Kelly R.M."/>
        </authorList>
    </citation>
    <scope>NUCLEOTIDE SEQUENCE [LARGE SCALE GENOMIC DNA]</scope>
    <source>
        <strain evidence="3">ATCC 700167 / DSM 13100 / OL</strain>
    </source>
</reference>
<dbReference type="STRING" id="632518.Calow_1180"/>
<dbReference type="KEGG" id="cow:Calow_1180"/>
<dbReference type="EMBL" id="CP002216">
    <property type="protein sequence ID" value="ADQ04738.1"/>
    <property type="molecule type" value="Genomic_DNA"/>
</dbReference>
<organism evidence="2 3">
    <name type="scientific">Caldicellulosiruptor owensensis (strain ATCC 700167 / DSM 13100 / OL)</name>
    <dbReference type="NCBI Taxonomy" id="632518"/>
    <lineage>
        <taxon>Bacteria</taxon>
        <taxon>Bacillati</taxon>
        <taxon>Bacillota</taxon>
        <taxon>Bacillota incertae sedis</taxon>
        <taxon>Caldicellulosiruptorales</taxon>
        <taxon>Caldicellulosiruptoraceae</taxon>
        <taxon>Caldicellulosiruptor</taxon>
    </lineage>
</organism>
<dbReference type="GO" id="GO:0005524">
    <property type="term" value="F:ATP binding"/>
    <property type="evidence" value="ECO:0007669"/>
    <property type="project" value="InterPro"/>
</dbReference>
<evidence type="ECO:0000259" key="1">
    <source>
        <dbReference type="Pfam" id="PF03412"/>
    </source>
</evidence>
<dbReference type="GO" id="GO:0016020">
    <property type="term" value="C:membrane"/>
    <property type="evidence" value="ECO:0007669"/>
    <property type="project" value="InterPro"/>
</dbReference>
<evidence type="ECO:0000313" key="2">
    <source>
        <dbReference type="EMBL" id="ADQ04738.1"/>
    </source>
</evidence>
<dbReference type="HOGENOM" id="CLU_2477896_0_0_9"/>
<name>E4Q1K4_CALOW</name>
<dbReference type="MEROPS" id="C39.001"/>
<gene>
    <name evidence="2" type="ordered locus">Calow_1180</name>
</gene>
<sequence length="93" mass="10674">MRRRYYCVKQHDITDCAAASIATICLQYGKEVSIAKIREIAGTDRFGTTAYGIVKVVEHFGTLLIVENLFYIIIFYYNNYGEGDQTFLNLYKA</sequence>
<accession>E4Q1K4</accession>
<dbReference type="Pfam" id="PF03412">
    <property type="entry name" value="Peptidase_C39"/>
    <property type="match status" value="1"/>
</dbReference>
<feature type="domain" description="Peptidase C39" evidence="1">
    <location>
        <begin position="5"/>
        <end position="61"/>
    </location>
</feature>
<dbReference type="GO" id="GO:0008233">
    <property type="term" value="F:peptidase activity"/>
    <property type="evidence" value="ECO:0007669"/>
    <property type="project" value="InterPro"/>
</dbReference>
<reference key="1">
    <citation type="submission" date="2010-09" db="EMBL/GenBank/DDBJ databases">
        <title>Complete sequence of Caldicellulosiruptor owensensis OL.</title>
        <authorList>
            <consortium name="US DOE Joint Genome Institute"/>
            <person name="Lucas S."/>
            <person name="Copeland A."/>
            <person name="Lapidus A."/>
            <person name="Cheng J.-F."/>
            <person name="Bruce D."/>
            <person name="Goodwin L."/>
            <person name="Pitluck S."/>
            <person name="Davenport K."/>
            <person name="Detter J.C."/>
            <person name="Han C."/>
            <person name="Tapia R."/>
            <person name="Land M."/>
            <person name="Hauser L."/>
            <person name="Chang Y.-J."/>
            <person name="Jeffries C."/>
            <person name="Kyrpides N."/>
            <person name="Ivanova N."/>
            <person name="Mikhailova N."/>
            <person name="Blumer-Schuette S.E."/>
            <person name="Kelly R.M."/>
            <person name="Woyke T."/>
        </authorList>
    </citation>
    <scope>NUCLEOTIDE SEQUENCE</scope>
    <source>
        <strain>OL</strain>
    </source>
</reference>
<evidence type="ECO:0000313" key="3">
    <source>
        <dbReference type="Proteomes" id="UP000006889"/>
    </source>
</evidence>
<dbReference type="InterPro" id="IPR005074">
    <property type="entry name" value="Peptidase_C39"/>
</dbReference>
<dbReference type="GO" id="GO:0006508">
    <property type="term" value="P:proteolysis"/>
    <property type="evidence" value="ECO:0007669"/>
    <property type="project" value="InterPro"/>
</dbReference>
<protein>
    <submittedName>
        <fullName evidence="2">Peptidase C39 bacteriocin processing</fullName>
    </submittedName>
</protein>
<dbReference type="Gene3D" id="3.90.70.10">
    <property type="entry name" value="Cysteine proteinases"/>
    <property type="match status" value="1"/>
</dbReference>
<dbReference type="AlphaFoldDB" id="E4Q1K4"/>
<keyword evidence="3" id="KW-1185">Reference proteome</keyword>